<keyword evidence="1" id="KW-0732">Signal</keyword>
<keyword evidence="3" id="KW-1185">Reference proteome</keyword>
<evidence type="ECO:0000313" key="3">
    <source>
        <dbReference type="Proteomes" id="UP000582837"/>
    </source>
</evidence>
<dbReference type="EMBL" id="JACHIA010000001">
    <property type="protein sequence ID" value="MBB6068965.1"/>
    <property type="molecule type" value="Genomic_DNA"/>
</dbReference>
<dbReference type="RefSeq" id="WP_170031547.1">
    <property type="nucleotide sequence ID" value="NZ_JABDTL010000001.1"/>
</dbReference>
<organism evidence="2 3">
    <name type="scientific">Longimicrobium terrae</name>
    <dbReference type="NCBI Taxonomy" id="1639882"/>
    <lineage>
        <taxon>Bacteria</taxon>
        <taxon>Pseudomonadati</taxon>
        <taxon>Gemmatimonadota</taxon>
        <taxon>Longimicrobiia</taxon>
        <taxon>Longimicrobiales</taxon>
        <taxon>Longimicrobiaceae</taxon>
        <taxon>Longimicrobium</taxon>
    </lineage>
</organism>
<dbReference type="Gene3D" id="2.60.220.30">
    <property type="match status" value="1"/>
</dbReference>
<dbReference type="Proteomes" id="UP000582837">
    <property type="component" value="Unassembled WGS sequence"/>
</dbReference>
<accession>A0A841GVP5</accession>
<reference evidence="2 3" key="1">
    <citation type="submission" date="2020-08" db="EMBL/GenBank/DDBJ databases">
        <title>Genomic Encyclopedia of Type Strains, Phase IV (KMG-IV): sequencing the most valuable type-strain genomes for metagenomic binning, comparative biology and taxonomic classification.</title>
        <authorList>
            <person name="Goeker M."/>
        </authorList>
    </citation>
    <scope>NUCLEOTIDE SEQUENCE [LARGE SCALE GENOMIC DNA]</scope>
    <source>
        <strain evidence="2 3">DSM 29007</strain>
    </source>
</reference>
<protein>
    <recommendedName>
        <fullName evidence="4">Lipoprotein</fullName>
    </recommendedName>
</protein>
<dbReference type="PROSITE" id="PS51257">
    <property type="entry name" value="PROKAR_LIPOPROTEIN"/>
    <property type="match status" value="1"/>
</dbReference>
<name>A0A841GVP5_9BACT</name>
<evidence type="ECO:0008006" key="4">
    <source>
        <dbReference type="Google" id="ProtNLM"/>
    </source>
</evidence>
<gene>
    <name evidence="2" type="ORF">HNQ61_000576</name>
</gene>
<evidence type="ECO:0000313" key="2">
    <source>
        <dbReference type="EMBL" id="MBB6068965.1"/>
    </source>
</evidence>
<dbReference type="AlphaFoldDB" id="A0A841GVP5"/>
<sequence length="191" mass="20378">MIPTFRKLGTAFAIVAALAATGCSEAGNPVSAEPALPAFNAGSSTNVNELARFRTKPQVTVAWAKKWIGPEGGRLEFFGFAIEVPRGAVTRSTQFTIRLPVDPNGSQHVVAEFGPHNQQFRVPVAIELPLRNTTLEGTATEGTIVWWNNGWVDMGAGLSKDGLRLRTLTSHFSVYGTATENRNGTLIVGGG</sequence>
<comment type="caution">
    <text evidence="2">The sequence shown here is derived from an EMBL/GenBank/DDBJ whole genome shotgun (WGS) entry which is preliminary data.</text>
</comment>
<proteinExistence type="predicted"/>
<evidence type="ECO:0000256" key="1">
    <source>
        <dbReference type="SAM" id="SignalP"/>
    </source>
</evidence>
<feature type="chain" id="PRO_5032879049" description="Lipoprotein" evidence="1">
    <location>
        <begin position="27"/>
        <end position="191"/>
    </location>
</feature>
<feature type="signal peptide" evidence="1">
    <location>
        <begin position="1"/>
        <end position="26"/>
    </location>
</feature>